<dbReference type="SUPFAM" id="SSF75169">
    <property type="entry name" value="DsrEFH-like"/>
    <property type="match status" value="1"/>
</dbReference>
<dbReference type="PANTHER" id="PTHR37691:SF1">
    <property type="entry name" value="BLR3518 PROTEIN"/>
    <property type="match status" value="1"/>
</dbReference>
<dbReference type="AlphaFoldDB" id="A0A174W9V2"/>
<dbReference type="PANTHER" id="PTHR37691">
    <property type="entry name" value="BLR3518 PROTEIN"/>
    <property type="match status" value="1"/>
</dbReference>
<dbReference type="OrthoDB" id="6412948at2"/>
<reference evidence="1 2" key="1">
    <citation type="submission" date="2019-09" db="EMBL/GenBank/DDBJ databases">
        <title>Draft genome sequencing of Hungatella hathewayi 123Y-2.</title>
        <authorList>
            <person name="Lv Q."/>
            <person name="Li S."/>
        </authorList>
    </citation>
    <scope>NUCLEOTIDE SEQUENCE [LARGE SCALE GENOMIC DNA]</scope>
    <source>
        <strain evidence="1 2">123Y-2</strain>
    </source>
</reference>
<dbReference type="GeneID" id="93147609"/>
<organism evidence="1 2">
    <name type="scientific">Hungatella hathewayi</name>
    <dbReference type="NCBI Taxonomy" id="154046"/>
    <lineage>
        <taxon>Bacteria</taxon>
        <taxon>Bacillati</taxon>
        <taxon>Bacillota</taxon>
        <taxon>Clostridia</taxon>
        <taxon>Lachnospirales</taxon>
        <taxon>Lachnospiraceae</taxon>
        <taxon>Hungatella</taxon>
    </lineage>
</organism>
<evidence type="ECO:0000313" key="2">
    <source>
        <dbReference type="Proteomes" id="UP000434223"/>
    </source>
</evidence>
<dbReference type="EMBL" id="WNME01000007">
    <property type="protein sequence ID" value="MUB63836.1"/>
    <property type="molecule type" value="Genomic_DNA"/>
</dbReference>
<dbReference type="RefSeq" id="WP_006773660.1">
    <property type="nucleotide sequence ID" value="NZ_CABJBJ010000028.1"/>
</dbReference>
<accession>A0A174W9V2</accession>
<dbReference type="Gene3D" id="3.40.1260.10">
    <property type="entry name" value="DsrEFH-like"/>
    <property type="match status" value="1"/>
</dbReference>
<dbReference type="InterPro" id="IPR003787">
    <property type="entry name" value="Sulphur_relay_DsrE/F-like"/>
</dbReference>
<dbReference type="InterPro" id="IPR027396">
    <property type="entry name" value="DsrEFH-like"/>
</dbReference>
<dbReference type="Proteomes" id="UP000434223">
    <property type="component" value="Unassembled WGS sequence"/>
</dbReference>
<protein>
    <submittedName>
        <fullName evidence="1">Uncharacterized protein</fullName>
    </submittedName>
</protein>
<gene>
    <name evidence="1" type="ORF">GNE07_12315</name>
</gene>
<comment type="caution">
    <text evidence="1">The sequence shown here is derived from an EMBL/GenBank/DDBJ whole genome shotgun (WGS) entry which is preliminary data.</text>
</comment>
<sequence>MKVIYHIDETDRWPLVLGNVKNMNAYYKEAKESCMIEVLANSAAVEGYALSSPEHETAMKTLSEEGIRFAACGNALKGTGLTKDDIFDFVTVVPAGVVELAERQAEGYAYIRP</sequence>
<evidence type="ECO:0000313" key="1">
    <source>
        <dbReference type="EMBL" id="MUB63836.1"/>
    </source>
</evidence>
<name>A0A174W9V2_9FIRM</name>
<dbReference type="Pfam" id="PF02635">
    <property type="entry name" value="DsrE"/>
    <property type="match status" value="1"/>
</dbReference>
<proteinExistence type="predicted"/>